<dbReference type="SUPFAM" id="SSF51905">
    <property type="entry name" value="FAD/NAD(P)-binding domain"/>
    <property type="match status" value="1"/>
</dbReference>
<protein>
    <submittedName>
        <fullName evidence="5">FAD-dependent monooxygenase</fullName>
    </submittedName>
</protein>
<dbReference type="RefSeq" id="WP_233717542.1">
    <property type="nucleotide sequence ID" value="NZ_JAJUWU010000003.1"/>
</dbReference>
<dbReference type="PANTHER" id="PTHR43004">
    <property type="entry name" value="TRK SYSTEM POTASSIUM UPTAKE PROTEIN"/>
    <property type="match status" value="1"/>
</dbReference>
<comment type="caution">
    <text evidence="5">The sequence shown here is derived from an EMBL/GenBank/DDBJ whole genome shotgun (WGS) entry which is preliminary data.</text>
</comment>
<dbReference type="Proteomes" id="UP001139035">
    <property type="component" value="Unassembled WGS sequence"/>
</dbReference>
<organism evidence="5 6">
    <name type="scientific">Jiella avicenniae</name>
    <dbReference type="NCBI Taxonomy" id="2907202"/>
    <lineage>
        <taxon>Bacteria</taxon>
        <taxon>Pseudomonadati</taxon>
        <taxon>Pseudomonadota</taxon>
        <taxon>Alphaproteobacteria</taxon>
        <taxon>Hyphomicrobiales</taxon>
        <taxon>Aurantimonadaceae</taxon>
        <taxon>Jiella</taxon>
    </lineage>
</organism>
<dbReference type="Pfam" id="PF01494">
    <property type="entry name" value="FAD_binding_3"/>
    <property type="match status" value="2"/>
</dbReference>
<dbReference type="InterPro" id="IPR050641">
    <property type="entry name" value="RIFMO-like"/>
</dbReference>
<dbReference type="GO" id="GO:0016709">
    <property type="term" value="F:oxidoreductase activity, acting on paired donors, with incorporation or reduction of molecular oxygen, NAD(P)H as one donor, and incorporation of one atom of oxygen"/>
    <property type="evidence" value="ECO:0007669"/>
    <property type="project" value="UniProtKB-ARBA"/>
</dbReference>
<dbReference type="PRINTS" id="PR00420">
    <property type="entry name" value="RNGMNOXGNASE"/>
</dbReference>
<reference evidence="5" key="1">
    <citation type="submission" date="2022-01" db="EMBL/GenBank/DDBJ databases">
        <title>Jiella avicenniae sp. nov., a novel endophytic bacterium isolated from bark of Avicennia marina.</title>
        <authorList>
            <person name="Tuo L."/>
        </authorList>
    </citation>
    <scope>NUCLEOTIDE SEQUENCE</scope>
    <source>
        <strain evidence="5">CBK1P-4</strain>
    </source>
</reference>
<evidence type="ECO:0000259" key="4">
    <source>
        <dbReference type="Pfam" id="PF01494"/>
    </source>
</evidence>
<evidence type="ECO:0000256" key="3">
    <source>
        <dbReference type="ARBA" id="ARBA00022827"/>
    </source>
</evidence>
<feature type="domain" description="FAD-binding" evidence="4">
    <location>
        <begin position="238"/>
        <end position="316"/>
    </location>
</feature>
<dbReference type="InterPro" id="IPR002938">
    <property type="entry name" value="FAD-bd"/>
</dbReference>
<gene>
    <name evidence="5" type="ORF">LZD57_02460</name>
</gene>
<keyword evidence="5" id="KW-0560">Oxidoreductase</keyword>
<keyword evidence="3" id="KW-0274">FAD</keyword>
<dbReference type="GO" id="GO:0071949">
    <property type="term" value="F:FAD binding"/>
    <property type="evidence" value="ECO:0007669"/>
    <property type="project" value="InterPro"/>
</dbReference>
<keyword evidence="6" id="KW-1185">Reference proteome</keyword>
<keyword evidence="5" id="KW-0503">Monooxygenase</keyword>
<feature type="domain" description="FAD-binding" evidence="4">
    <location>
        <begin position="7"/>
        <end position="220"/>
    </location>
</feature>
<evidence type="ECO:0000256" key="2">
    <source>
        <dbReference type="ARBA" id="ARBA00022630"/>
    </source>
</evidence>
<dbReference type="EMBL" id="JAJUWU010000003">
    <property type="protein sequence ID" value="MCE7026843.1"/>
    <property type="molecule type" value="Genomic_DNA"/>
</dbReference>
<dbReference type="Gene3D" id="3.50.50.60">
    <property type="entry name" value="FAD/NAD(P)-binding domain"/>
    <property type="match status" value="1"/>
</dbReference>
<evidence type="ECO:0000313" key="6">
    <source>
        <dbReference type="Proteomes" id="UP001139035"/>
    </source>
</evidence>
<name>A0A9X1NXP9_9HYPH</name>
<dbReference type="AlphaFoldDB" id="A0A9X1NXP9"/>
<dbReference type="PANTHER" id="PTHR43004:SF19">
    <property type="entry name" value="BINDING MONOOXYGENASE, PUTATIVE (JCVI)-RELATED"/>
    <property type="match status" value="1"/>
</dbReference>
<proteinExistence type="predicted"/>
<dbReference type="Gene3D" id="3.30.70.2450">
    <property type="match status" value="1"/>
</dbReference>
<evidence type="ECO:0000256" key="1">
    <source>
        <dbReference type="ARBA" id="ARBA00001974"/>
    </source>
</evidence>
<keyword evidence="2" id="KW-0285">Flavoprotein</keyword>
<accession>A0A9X1NXP9</accession>
<evidence type="ECO:0000313" key="5">
    <source>
        <dbReference type="EMBL" id="MCE7026843.1"/>
    </source>
</evidence>
<dbReference type="InterPro" id="IPR036188">
    <property type="entry name" value="FAD/NAD-bd_sf"/>
</dbReference>
<comment type="cofactor">
    <cofactor evidence="1">
        <name>FAD</name>
        <dbReference type="ChEBI" id="CHEBI:57692"/>
    </cofactor>
</comment>
<sequence>MARDDLVFIAGAGPVGLAAAVELTRRGVPVRIVDVGAGPTPVEQSRALGILPTTLRIFEASGLTQELLGAGTEITGAEIAIGGKPAFSLDLSKARTPYPFILSLPQGRTERAMIAWLKDRAIAVEWNVAVTGIADTRRPTVTLSSGEAVAARAVLGCDGSHSAVREELGVPWVGESYPGVFALADVTFSEPLDPHRAKISLGADNERSHALLPMSDRSARLIGFHDAPEKLVEAVEGIETVTWQSTFRVAFRRAERMSRGWVFLAGDAAHVHSPVGGRGMNLGIWDAATFAWLFSEGRETEYESQRLPVVKAVLDQTLEGTTTLGAPPAYASLALRYLMPAATRLRPVSRRIAERVLALDLPQPEWLAS</sequence>